<comment type="caution">
    <text evidence="2">The sequence shown here is derived from an EMBL/GenBank/DDBJ whole genome shotgun (WGS) entry which is preliminary data.</text>
</comment>
<proteinExistence type="predicted"/>
<dbReference type="SUPFAM" id="SSF48403">
    <property type="entry name" value="Ankyrin repeat"/>
    <property type="match status" value="1"/>
</dbReference>
<dbReference type="RefSeq" id="WP_220143171.1">
    <property type="nucleotide sequence ID" value="NZ_JAHXZI010000003.1"/>
</dbReference>
<dbReference type="Gene3D" id="1.25.40.20">
    <property type="entry name" value="Ankyrin repeat-containing domain"/>
    <property type="match status" value="1"/>
</dbReference>
<dbReference type="EMBL" id="JAHXZI010000003">
    <property type="protein sequence ID" value="MBW6433660.1"/>
    <property type="molecule type" value="Genomic_DNA"/>
</dbReference>
<evidence type="ECO:0000313" key="2">
    <source>
        <dbReference type="EMBL" id="MBW6433660.1"/>
    </source>
</evidence>
<protein>
    <recommendedName>
        <fullName evidence="4">Ankyrin repeat domain-containing protein</fullName>
    </recommendedName>
</protein>
<dbReference type="InterPro" id="IPR036770">
    <property type="entry name" value="Ankyrin_rpt-contain_sf"/>
</dbReference>
<accession>A0ABS7AY14</accession>
<name>A0ABS7AY14_9ACTN</name>
<evidence type="ECO:0000256" key="1">
    <source>
        <dbReference type="PROSITE-ProRule" id="PRU00023"/>
    </source>
</evidence>
<dbReference type="PROSITE" id="PS50088">
    <property type="entry name" value="ANK_REPEAT"/>
    <property type="match status" value="1"/>
</dbReference>
<feature type="repeat" description="ANK" evidence="1">
    <location>
        <begin position="406"/>
        <end position="438"/>
    </location>
</feature>
<organism evidence="2 3">
    <name type="scientific">Actinoplanes hulinensis</name>
    <dbReference type="NCBI Taxonomy" id="1144547"/>
    <lineage>
        <taxon>Bacteria</taxon>
        <taxon>Bacillati</taxon>
        <taxon>Actinomycetota</taxon>
        <taxon>Actinomycetes</taxon>
        <taxon>Micromonosporales</taxon>
        <taxon>Micromonosporaceae</taxon>
        <taxon>Actinoplanes</taxon>
    </lineage>
</organism>
<keyword evidence="3" id="KW-1185">Reference proteome</keyword>
<dbReference type="Proteomes" id="UP001519863">
    <property type="component" value="Unassembled WGS sequence"/>
</dbReference>
<keyword evidence="1" id="KW-0040">ANK repeat</keyword>
<sequence length="504" mass="55512">MSLHRDRLELSDGERIRRYAVPSWMIAECTAARERGDWRAACEAALIDVTFDDPGPVAGLLAGFAPDLLRWHLPRAMGGTVHLVGWRSYLLAGDGPVRPDTTVLMVRTPETSNGANRLTLDAVRAGDIEGRSICPLPPYLWDARRAGELPHTGAAGPADGDAALAEAWTAAGWELDEDGFRAWRRWHLSLLRSLDPVLAARELRRISAQFGRRSWVLQERWGVSELCLLASGDRIRVTVPASRPAETNGAELRLLPDMLRPPIDRALIEAGRLDPADLHPLVRDVLAPGVTGDPDPSFVPAGLLDERVFRVRCRGVWHWVSVRAGRLELPEHSDDERQRELSLQAFGGEIGGCFKADLGWRGRARWLPRALREHRRDLWLRLESGGPRVVTALLDAGLEPRLCDGGGRTLVHLLGAFGDPAVLPRLLAAGLDVDARDREGITPLFEALTRRWPIELIIALVDAGADPRLPVQGVSPLKYLKTLTNRDMTPGLTAALAYLRGKKA</sequence>
<reference evidence="2 3" key="1">
    <citation type="journal article" date="2013" name="Antonie Van Leeuwenhoek">
        <title>Actinoplanes hulinensis sp. nov., a novel actinomycete isolated from soybean root (Glycine max (L.) Merr).</title>
        <authorList>
            <person name="Shen Y."/>
            <person name="Liu C."/>
            <person name="Wang X."/>
            <person name="Zhao J."/>
            <person name="Jia F."/>
            <person name="Zhang Y."/>
            <person name="Wang L."/>
            <person name="Yang D."/>
            <person name="Xiang W."/>
        </authorList>
    </citation>
    <scope>NUCLEOTIDE SEQUENCE [LARGE SCALE GENOMIC DNA]</scope>
    <source>
        <strain evidence="2 3">NEAU-M9</strain>
    </source>
</reference>
<dbReference type="InterPro" id="IPR002110">
    <property type="entry name" value="Ankyrin_rpt"/>
</dbReference>
<gene>
    <name evidence="2" type="ORF">KZ829_07880</name>
</gene>
<evidence type="ECO:0000313" key="3">
    <source>
        <dbReference type="Proteomes" id="UP001519863"/>
    </source>
</evidence>
<evidence type="ECO:0008006" key="4">
    <source>
        <dbReference type="Google" id="ProtNLM"/>
    </source>
</evidence>